<dbReference type="PANTHER" id="PTHR12871">
    <property type="entry name" value="BETA-1,2-N-ACETYLGLUCOSAMINYLTRANSFERASE II"/>
    <property type="match status" value="1"/>
</dbReference>
<dbReference type="GO" id="GO:0009312">
    <property type="term" value="P:oligosaccharide biosynthetic process"/>
    <property type="evidence" value="ECO:0007669"/>
    <property type="project" value="InterPro"/>
</dbReference>
<keyword evidence="15 24" id="KW-1015">Disulfide bond</keyword>
<keyword evidence="9 25" id="KW-0812">Transmembrane</keyword>
<dbReference type="Proteomes" id="UP000648187">
    <property type="component" value="Unassembled WGS sequence"/>
</dbReference>
<keyword evidence="12 25" id="KW-1133">Transmembrane helix</keyword>
<dbReference type="EMBL" id="JACKWZ010000372">
    <property type="protein sequence ID" value="KAF9408620.1"/>
    <property type="molecule type" value="Genomic_DNA"/>
</dbReference>
<keyword evidence="7" id="KW-0328">Glycosyltransferase</keyword>
<evidence type="ECO:0000256" key="6">
    <source>
        <dbReference type="ARBA" id="ARBA00014817"/>
    </source>
</evidence>
<evidence type="ECO:0000256" key="18">
    <source>
        <dbReference type="ARBA" id="ARBA00029663"/>
    </source>
</evidence>
<evidence type="ECO:0000256" key="23">
    <source>
        <dbReference type="PIRSR" id="PIRSR607754-1"/>
    </source>
</evidence>
<keyword evidence="11" id="KW-0735">Signal-anchor</keyword>
<dbReference type="GO" id="GO:0006487">
    <property type="term" value="P:protein N-linked glycosylation"/>
    <property type="evidence" value="ECO:0007669"/>
    <property type="project" value="TreeGrafter"/>
</dbReference>
<dbReference type="PANTHER" id="PTHR12871:SF0">
    <property type="entry name" value="ALPHA-1,6-MANNOSYL-GLYCOPROTEIN 2-BETA-N-ACETYLGLUCOSAMINYLTRANSFERASE"/>
    <property type="match status" value="1"/>
</dbReference>
<comment type="catalytic activity">
    <reaction evidence="22">
        <text>an N(4)-{beta-D-GlcNAc-(1-&gt;2)-alpha-D-Man-(1-&gt;3)-[alpha-D-Man-(1-&gt;6)]-beta-D-Man-(1-&gt;4)-beta-D-GlcNAc-(1-&gt;4)-beta-D-GlcNAc}-L-asparaginyl-[protein] + UDP-N-acetyl-alpha-D-glucosamine = N(4)-{beta-D-GlcNAc-(1-&gt;2)-alpha-D-Man-(1-&gt;3)-[beta-D-GlcNAc-(1-&gt;2)-alpha-D-Man-(1-&gt;6)]-beta-D-Man-(1-&gt;4)-beta-D-GlcNAc-(1-&gt;4)-beta-D-GlcNAc}-L-asparaginyl-[protein] + UDP + H(+)</text>
        <dbReference type="Rhea" id="RHEA:12941"/>
        <dbReference type="Rhea" id="RHEA-COMP:13526"/>
        <dbReference type="Rhea" id="RHEA-COMP:14369"/>
        <dbReference type="ChEBI" id="CHEBI:15378"/>
        <dbReference type="ChEBI" id="CHEBI:57705"/>
        <dbReference type="ChEBI" id="CHEBI:58223"/>
        <dbReference type="ChEBI" id="CHEBI:60615"/>
        <dbReference type="ChEBI" id="CHEBI:60651"/>
        <dbReference type="EC" id="2.4.1.143"/>
    </reaction>
</comment>
<comment type="cofactor">
    <cofactor evidence="1">
        <name>Mn(2+)</name>
        <dbReference type="ChEBI" id="CHEBI:29035"/>
    </cofactor>
</comment>
<evidence type="ECO:0000256" key="15">
    <source>
        <dbReference type="ARBA" id="ARBA00023157"/>
    </source>
</evidence>
<dbReference type="AlphaFoldDB" id="A0A835G7Y1"/>
<name>A0A835G7Y1_SPOEX</name>
<feature type="disulfide bond" evidence="24">
    <location>
        <begin position="311"/>
        <end position="408"/>
    </location>
</feature>
<evidence type="ECO:0000256" key="8">
    <source>
        <dbReference type="ARBA" id="ARBA00022679"/>
    </source>
</evidence>
<keyword evidence="27" id="KW-1185">Reference proteome</keyword>
<evidence type="ECO:0000256" key="19">
    <source>
        <dbReference type="ARBA" id="ARBA00031203"/>
    </source>
</evidence>
<evidence type="ECO:0000256" key="5">
    <source>
        <dbReference type="ARBA" id="ARBA00012613"/>
    </source>
</evidence>
<comment type="pathway">
    <text evidence="3">Protein modification; protein glycosylation.</text>
</comment>
<evidence type="ECO:0000256" key="22">
    <source>
        <dbReference type="ARBA" id="ARBA00093257"/>
    </source>
</evidence>
<evidence type="ECO:0000256" key="4">
    <source>
        <dbReference type="ARBA" id="ARBA00011011"/>
    </source>
</evidence>
<feature type="disulfide bond" evidence="24">
    <location>
        <begin position="349"/>
        <end position="356"/>
    </location>
</feature>
<dbReference type="InterPro" id="IPR007754">
    <property type="entry name" value="GlcNAc_II"/>
</dbReference>
<comment type="caution">
    <text evidence="26">The sequence shown here is derived from an EMBL/GenBank/DDBJ whole genome shotgun (WGS) entry which is preliminary data.</text>
</comment>
<feature type="binding site" evidence="23">
    <location>
        <begin position="201"/>
        <end position="205"/>
    </location>
    <ligand>
        <name>substrate</name>
    </ligand>
</feature>
<dbReference type="GO" id="GO:0000139">
    <property type="term" value="C:Golgi membrane"/>
    <property type="evidence" value="ECO:0007669"/>
    <property type="project" value="UniProtKB-SubCell"/>
</dbReference>
<evidence type="ECO:0000256" key="20">
    <source>
        <dbReference type="ARBA" id="ARBA00032552"/>
    </source>
</evidence>
<reference evidence="26" key="1">
    <citation type="submission" date="2020-08" db="EMBL/GenBank/DDBJ databases">
        <title>Spodoptera exigua strain:BAW_Kor-Di-RS1 Genome sequencing and assembly.</title>
        <authorList>
            <person name="Kim J."/>
            <person name="Nam H.Y."/>
            <person name="Kwon M."/>
            <person name="Choi J.H."/>
            <person name="Cho S.R."/>
            <person name="Kim G.-H."/>
        </authorList>
    </citation>
    <scope>NUCLEOTIDE SEQUENCE</scope>
    <source>
        <strain evidence="26">BAW_Kor-Di-RS1</strain>
        <tissue evidence="26">Whole-body</tissue>
    </source>
</reference>
<keyword evidence="14 25" id="KW-0472">Membrane</keyword>
<keyword evidence="10" id="KW-0479">Metal-binding</keyword>
<evidence type="ECO:0000313" key="26">
    <source>
        <dbReference type="EMBL" id="KAF9408620.1"/>
    </source>
</evidence>
<evidence type="ECO:0000256" key="3">
    <source>
        <dbReference type="ARBA" id="ARBA00004922"/>
    </source>
</evidence>
<evidence type="ECO:0000256" key="2">
    <source>
        <dbReference type="ARBA" id="ARBA00004323"/>
    </source>
</evidence>
<dbReference type="EC" id="2.4.1.143" evidence="5"/>
<evidence type="ECO:0000256" key="24">
    <source>
        <dbReference type="PIRSR" id="PIRSR607754-3"/>
    </source>
</evidence>
<evidence type="ECO:0000256" key="21">
    <source>
        <dbReference type="ARBA" id="ARBA00032915"/>
    </source>
</evidence>
<dbReference type="UniPathway" id="UPA00378"/>
<comment type="subcellular location">
    <subcellularLocation>
        <location evidence="2">Golgi apparatus membrane</location>
        <topology evidence="2">Single-pass type II membrane protein</topology>
    </subcellularLocation>
</comment>
<gene>
    <name evidence="26" type="ORF">HW555_011757</name>
</gene>
<dbReference type="GO" id="GO:0008455">
    <property type="term" value="F:alpha-1,6-mannosylglycoprotein 2-beta-N-acetylglucosaminyltransferase activity"/>
    <property type="evidence" value="ECO:0007669"/>
    <property type="project" value="UniProtKB-EC"/>
</dbReference>
<organism evidence="26 27">
    <name type="scientific">Spodoptera exigua</name>
    <name type="common">Beet armyworm</name>
    <name type="synonym">Noctua fulgens</name>
    <dbReference type="NCBI Taxonomy" id="7107"/>
    <lineage>
        <taxon>Eukaryota</taxon>
        <taxon>Metazoa</taxon>
        <taxon>Ecdysozoa</taxon>
        <taxon>Arthropoda</taxon>
        <taxon>Hexapoda</taxon>
        <taxon>Insecta</taxon>
        <taxon>Pterygota</taxon>
        <taxon>Neoptera</taxon>
        <taxon>Endopterygota</taxon>
        <taxon>Lepidoptera</taxon>
        <taxon>Glossata</taxon>
        <taxon>Ditrysia</taxon>
        <taxon>Noctuoidea</taxon>
        <taxon>Noctuidae</taxon>
        <taxon>Amphipyrinae</taxon>
        <taxon>Spodoptera</taxon>
    </lineage>
</organism>
<evidence type="ECO:0000256" key="17">
    <source>
        <dbReference type="ARBA" id="ARBA00023211"/>
    </source>
</evidence>
<dbReference type="GO" id="GO:0005795">
    <property type="term" value="C:Golgi stack"/>
    <property type="evidence" value="ECO:0007669"/>
    <property type="project" value="InterPro"/>
</dbReference>
<accession>A0A835G7Y1</accession>
<feature type="binding site" evidence="23">
    <location>
        <position position="141"/>
    </location>
    <ligand>
        <name>substrate</name>
    </ligand>
</feature>
<evidence type="ECO:0000256" key="11">
    <source>
        <dbReference type="ARBA" id="ARBA00022968"/>
    </source>
</evidence>
<protein>
    <recommendedName>
        <fullName evidence="6">Alpha-1,6-mannosyl-glycoprotein 2-beta-N-acetylglucosaminyltransferase</fullName>
        <ecNumber evidence="5">2.4.1.143</ecNumber>
    </recommendedName>
    <alternativeName>
        <fullName evidence="21">Beta-1,2-N-acetylglucosaminyltransferase II</fullName>
    </alternativeName>
    <alternativeName>
        <fullName evidence="20">GlcNAc-T II</fullName>
    </alternativeName>
    <alternativeName>
        <fullName evidence="19">Mannoside acetylglucosaminyltransferase 2</fullName>
    </alternativeName>
    <alternativeName>
        <fullName evidence="18">N-glycosyl-oligosaccharide-glycoprotein N-acetylglucosaminyltransferase II</fullName>
    </alternativeName>
</protein>
<evidence type="ECO:0000256" key="12">
    <source>
        <dbReference type="ARBA" id="ARBA00022989"/>
    </source>
</evidence>
<evidence type="ECO:0000313" key="27">
    <source>
        <dbReference type="Proteomes" id="UP000648187"/>
    </source>
</evidence>
<dbReference type="Gene3D" id="3.90.550.10">
    <property type="entry name" value="Spore Coat Polysaccharide Biosynthesis Protein SpsA, Chain A"/>
    <property type="match status" value="1"/>
</dbReference>
<evidence type="ECO:0000256" key="16">
    <source>
        <dbReference type="ARBA" id="ARBA00023180"/>
    </source>
</evidence>
<keyword evidence="17" id="KW-0464">Manganese</keyword>
<proteinExistence type="inferred from homology"/>
<dbReference type="InterPro" id="IPR029044">
    <property type="entry name" value="Nucleotide-diphossugar_trans"/>
</dbReference>
<feature type="transmembrane region" description="Helical" evidence="25">
    <location>
        <begin position="12"/>
        <end position="29"/>
    </location>
</feature>
<evidence type="ECO:0000256" key="10">
    <source>
        <dbReference type="ARBA" id="ARBA00022723"/>
    </source>
</evidence>
<keyword evidence="16" id="KW-0325">Glycoprotein</keyword>
<feature type="disulfide bond" evidence="24">
    <location>
        <begin position="183"/>
        <end position="189"/>
    </location>
</feature>
<evidence type="ECO:0000256" key="14">
    <source>
        <dbReference type="ARBA" id="ARBA00023136"/>
    </source>
</evidence>
<comment type="similarity">
    <text evidence="4">Belongs to the glycosyltransferase 16 (GT16) protein family.</text>
</comment>
<sequence length="418" mass="48812">MAFFNPQNFVRIFIVVFVVVMTTIAYKVYQQVAFLKKQKRDIIYNYQDDVSDNASYSDYVMTRIKDKMQTMQEILNIKPHIKNINLAQTVHNTHLGPFKNLLDSHIIVVLVHSDAYYLDQLILSLKATTGIQDAFLIFSHDYYCDSINSLISTVNFSKYMQIFFPYSVQLHQSVYPGKDGQFCSEGYDCIESHKRNPEAAQSKHHWWWTVNQVFDHLEVMKSANVTVLFLEEGDYVAPDFLYIFKLLKGIKLLQFPFCDIISLGAYEPHLSNYKMKTSISVELWTKDVYRSGIAFNRQTWNSLKSNREEFCNHNDYNWDSSFRYVGFKKFKGYYMIAISGTRVFRLEKCGAGNDECREELKVAALKLFLKLIVNGMFPSGYVMLMNKVNDSIGTAAGLWEDIRDRELCMYFTKNCVWF</sequence>
<dbReference type="Pfam" id="PF05060">
    <property type="entry name" value="MGAT2"/>
    <property type="match status" value="1"/>
</dbReference>
<keyword evidence="13" id="KW-0333">Golgi apparatus</keyword>
<evidence type="ECO:0000256" key="1">
    <source>
        <dbReference type="ARBA" id="ARBA00001936"/>
    </source>
</evidence>
<evidence type="ECO:0000256" key="25">
    <source>
        <dbReference type="SAM" id="Phobius"/>
    </source>
</evidence>
<dbReference type="GO" id="GO:0046872">
    <property type="term" value="F:metal ion binding"/>
    <property type="evidence" value="ECO:0007669"/>
    <property type="project" value="UniProtKB-KW"/>
</dbReference>
<evidence type="ECO:0000256" key="7">
    <source>
        <dbReference type="ARBA" id="ARBA00022676"/>
    </source>
</evidence>
<evidence type="ECO:0000256" key="13">
    <source>
        <dbReference type="ARBA" id="ARBA00023034"/>
    </source>
</evidence>
<evidence type="ECO:0000256" key="9">
    <source>
        <dbReference type="ARBA" id="ARBA00022692"/>
    </source>
</evidence>
<keyword evidence="8" id="KW-0808">Transferase</keyword>